<dbReference type="EMBL" id="JBHSON010000012">
    <property type="protein sequence ID" value="MFC5746165.1"/>
    <property type="molecule type" value="Genomic_DNA"/>
</dbReference>
<feature type="region of interest" description="Disordered" evidence="1">
    <location>
        <begin position="264"/>
        <end position="292"/>
    </location>
</feature>
<evidence type="ECO:0000313" key="3">
    <source>
        <dbReference type="EMBL" id="MFC5746165.1"/>
    </source>
</evidence>
<dbReference type="InterPro" id="IPR005303">
    <property type="entry name" value="MOCOS_middle"/>
</dbReference>
<reference evidence="4" key="1">
    <citation type="journal article" date="2019" name="Int. J. Syst. Evol. Microbiol.">
        <title>The Global Catalogue of Microorganisms (GCM) 10K type strain sequencing project: providing services to taxonomists for standard genome sequencing and annotation.</title>
        <authorList>
            <consortium name="The Broad Institute Genomics Platform"/>
            <consortium name="The Broad Institute Genome Sequencing Center for Infectious Disease"/>
            <person name="Wu L."/>
            <person name="Ma J."/>
        </authorList>
    </citation>
    <scope>NUCLEOTIDE SEQUENCE [LARGE SCALE GENOMIC DNA]</scope>
    <source>
        <strain evidence="4">KCTC 42087</strain>
    </source>
</reference>
<name>A0ABW0ZZ74_9ACTN</name>
<dbReference type="PANTHER" id="PTHR14237">
    <property type="entry name" value="MOLYBDOPTERIN COFACTOR SULFURASE MOSC"/>
    <property type="match status" value="1"/>
</dbReference>
<protein>
    <submittedName>
        <fullName evidence="3">MOSC domain-containing protein</fullName>
    </submittedName>
</protein>
<dbReference type="PROSITE" id="PS51340">
    <property type="entry name" value="MOSC"/>
    <property type="match status" value="1"/>
</dbReference>
<evidence type="ECO:0000259" key="2">
    <source>
        <dbReference type="PROSITE" id="PS51340"/>
    </source>
</evidence>
<proteinExistence type="predicted"/>
<sequence length="292" mass="29707">MAVVVELVTYPVKGCAGIGLTAARVGEAGLEHDRAFMVVDGGGTFRSQRRDPRLALIRPEIGADGDRLTLRAPGTGPVAIDVDVRSARGDVELFGTPYQGIDQGPEAAAWLSDFLGAPSRLVRVPPEHDRVTGGLTPGRAGYADSGAVHLVSRASLDELNRRLADAGHPALPMSRFRPNIVIDGPEEPHAEDALRGLAIGGAGLAFAKLAIRCAVTTVDQDGGRKAGPEPLRTLAAYRRVPEGGVAFGTKLSVVRPGTVAVGDTVGDEAGGGGGGGGAAVPAGGRLSPGSPG</sequence>
<keyword evidence="4" id="KW-1185">Reference proteome</keyword>
<dbReference type="RefSeq" id="WP_378281784.1">
    <property type="nucleotide sequence ID" value="NZ_JBHSON010000012.1"/>
</dbReference>
<dbReference type="InterPro" id="IPR005302">
    <property type="entry name" value="MoCF_Sase_C"/>
</dbReference>
<evidence type="ECO:0000313" key="4">
    <source>
        <dbReference type="Proteomes" id="UP001596074"/>
    </source>
</evidence>
<dbReference type="Pfam" id="PF03473">
    <property type="entry name" value="MOSC"/>
    <property type="match status" value="1"/>
</dbReference>
<dbReference type="PANTHER" id="PTHR14237:SF19">
    <property type="entry name" value="MITOCHONDRIAL AMIDOXIME REDUCING COMPONENT 1"/>
    <property type="match status" value="1"/>
</dbReference>
<feature type="compositionally biased region" description="Gly residues" evidence="1">
    <location>
        <begin position="268"/>
        <end position="278"/>
    </location>
</feature>
<evidence type="ECO:0000256" key="1">
    <source>
        <dbReference type="SAM" id="MobiDB-lite"/>
    </source>
</evidence>
<feature type="domain" description="MOSC" evidence="2">
    <location>
        <begin position="119"/>
        <end position="268"/>
    </location>
</feature>
<dbReference type="SUPFAM" id="SSF50800">
    <property type="entry name" value="PK beta-barrel domain-like"/>
    <property type="match status" value="1"/>
</dbReference>
<dbReference type="InterPro" id="IPR011037">
    <property type="entry name" value="Pyrv_Knase-like_insert_dom_sf"/>
</dbReference>
<comment type="caution">
    <text evidence="3">The sequence shown here is derived from an EMBL/GenBank/DDBJ whole genome shotgun (WGS) entry which is preliminary data.</text>
</comment>
<dbReference type="SUPFAM" id="SSF141673">
    <property type="entry name" value="MOSC N-terminal domain-like"/>
    <property type="match status" value="1"/>
</dbReference>
<dbReference type="Pfam" id="PF03476">
    <property type="entry name" value="MOSC_N"/>
    <property type="match status" value="1"/>
</dbReference>
<gene>
    <name evidence="3" type="ORF">ACFPZN_11150</name>
</gene>
<accession>A0ABW0ZZ74</accession>
<dbReference type="Proteomes" id="UP001596074">
    <property type="component" value="Unassembled WGS sequence"/>
</dbReference>
<organism evidence="3 4">
    <name type="scientific">Actinomadura rugatobispora</name>
    <dbReference type="NCBI Taxonomy" id="1994"/>
    <lineage>
        <taxon>Bacteria</taxon>
        <taxon>Bacillati</taxon>
        <taxon>Actinomycetota</taxon>
        <taxon>Actinomycetes</taxon>
        <taxon>Streptosporangiales</taxon>
        <taxon>Thermomonosporaceae</taxon>
        <taxon>Actinomadura</taxon>
    </lineage>
</organism>